<proteinExistence type="predicted"/>
<keyword evidence="1" id="KW-0677">Repeat</keyword>
<dbReference type="AlphaFoldDB" id="A0A1L9RI49"/>
<evidence type="ECO:0000313" key="5">
    <source>
        <dbReference type="Proteomes" id="UP000184383"/>
    </source>
</evidence>
<dbReference type="EMBL" id="KV878213">
    <property type="protein sequence ID" value="OJJ34606.1"/>
    <property type="molecule type" value="Genomic_DNA"/>
</dbReference>
<organism evidence="4 5">
    <name type="scientific">Aspergillus wentii DTO 134E9</name>
    <dbReference type="NCBI Taxonomy" id="1073089"/>
    <lineage>
        <taxon>Eukaryota</taxon>
        <taxon>Fungi</taxon>
        <taxon>Dikarya</taxon>
        <taxon>Ascomycota</taxon>
        <taxon>Pezizomycotina</taxon>
        <taxon>Eurotiomycetes</taxon>
        <taxon>Eurotiomycetidae</taxon>
        <taxon>Eurotiales</taxon>
        <taxon>Aspergillaceae</taxon>
        <taxon>Aspergillus</taxon>
        <taxon>Aspergillus subgen. Cremei</taxon>
    </lineage>
</organism>
<dbReference type="RefSeq" id="XP_040688282.1">
    <property type="nucleotide sequence ID" value="XM_040831165.1"/>
</dbReference>
<dbReference type="Proteomes" id="UP000184383">
    <property type="component" value="Unassembled WGS sequence"/>
</dbReference>
<evidence type="ECO:0000256" key="3">
    <source>
        <dbReference type="PROSITE-ProRule" id="PRU00023"/>
    </source>
</evidence>
<dbReference type="InterPro" id="IPR002110">
    <property type="entry name" value="Ankyrin_rpt"/>
</dbReference>
<dbReference type="STRING" id="1073089.A0A1L9RI49"/>
<evidence type="ECO:0000256" key="1">
    <source>
        <dbReference type="ARBA" id="ARBA00022737"/>
    </source>
</evidence>
<dbReference type="GeneID" id="63747013"/>
<dbReference type="PANTHER" id="PTHR24198:SF165">
    <property type="entry name" value="ANKYRIN REPEAT-CONTAINING PROTEIN-RELATED"/>
    <property type="match status" value="1"/>
</dbReference>
<reference evidence="5" key="1">
    <citation type="journal article" date="2017" name="Genome Biol.">
        <title>Comparative genomics reveals high biological diversity and specific adaptations in the industrially and medically important fungal genus Aspergillus.</title>
        <authorList>
            <person name="de Vries R.P."/>
            <person name="Riley R."/>
            <person name="Wiebenga A."/>
            <person name="Aguilar-Osorio G."/>
            <person name="Amillis S."/>
            <person name="Uchima C.A."/>
            <person name="Anderluh G."/>
            <person name="Asadollahi M."/>
            <person name="Askin M."/>
            <person name="Barry K."/>
            <person name="Battaglia E."/>
            <person name="Bayram O."/>
            <person name="Benocci T."/>
            <person name="Braus-Stromeyer S.A."/>
            <person name="Caldana C."/>
            <person name="Canovas D."/>
            <person name="Cerqueira G.C."/>
            <person name="Chen F."/>
            <person name="Chen W."/>
            <person name="Choi C."/>
            <person name="Clum A."/>
            <person name="Dos Santos R.A."/>
            <person name="Damasio A.R."/>
            <person name="Diallinas G."/>
            <person name="Emri T."/>
            <person name="Fekete E."/>
            <person name="Flipphi M."/>
            <person name="Freyberg S."/>
            <person name="Gallo A."/>
            <person name="Gournas C."/>
            <person name="Habgood R."/>
            <person name="Hainaut M."/>
            <person name="Harispe M.L."/>
            <person name="Henrissat B."/>
            <person name="Hilden K.S."/>
            <person name="Hope R."/>
            <person name="Hossain A."/>
            <person name="Karabika E."/>
            <person name="Karaffa L."/>
            <person name="Karanyi Z."/>
            <person name="Krasevec N."/>
            <person name="Kuo A."/>
            <person name="Kusch H."/>
            <person name="LaButti K."/>
            <person name="Lagendijk E.L."/>
            <person name="Lapidus A."/>
            <person name="Levasseur A."/>
            <person name="Lindquist E."/>
            <person name="Lipzen A."/>
            <person name="Logrieco A.F."/>
            <person name="MacCabe A."/>
            <person name="Maekelae M.R."/>
            <person name="Malavazi I."/>
            <person name="Melin P."/>
            <person name="Meyer V."/>
            <person name="Mielnichuk N."/>
            <person name="Miskei M."/>
            <person name="Molnar A.P."/>
            <person name="Mule G."/>
            <person name="Ngan C.Y."/>
            <person name="Orejas M."/>
            <person name="Orosz E."/>
            <person name="Ouedraogo J.P."/>
            <person name="Overkamp K.M."/>
            <person name="Park H.-S."/>
            <person name="Perrone G."/>
            <person name="Piumi F."/>
            <person name="Punt P.J."/>
            <person name="Ram A.F."/>
            <person name="Ramon A."/>
            <person name="Rauscher S."/>
            <person name="Record E."/>
            <person name="Riano-Pachon D.M."/>
            <person name="Robert V."/>
            <person name="Roehrig J."/>
            <person name="Ruller R."/>
            <person name="Salamov A."/>
            <person name="Salih N.S."/>
            <person name="Samson R.A."/>
            <person name="Sandor E."/>
            <person name="Sanguinetti M."/>
            <person name="Schuetze T."/>
            <person name="Sepcic K."/>
            <person name="Shelest E."/>
            <person name="Sherlock G."/>
            <person name="Sophianopoulou V."/>
            <person name="Squina F.M."/>
            <person name="Sun H."/>
            <person name="Susca A."/>
            <person name="Todd R.B."/>
            <person name="Tsang A."/>
            <person name="Unkles S.E."/>
            <person name="van de Wiele N."/>
            <person name="van Rossen-Uffink D."/>
            <person name="Oliveira J.V."/>
            <person name="Vesth T.C."/>
            <person name="Visser J."/>
            <person name="Yu J.-H."/>
            <person name="Zhou M."/>
            <person name="Andersen M.R."/>
            <person name="Archer D.B."/>
            <person name="Baker S.E."/>
            <person name="Benoit I."/>
            <person name="Brakhage A.A."/>
            <person name="Braus G.H."/>
            <person name="Fischer R."/>
            <person name="Frisvad J.C."/>
            <person name="Goldman G.H."/>
            <person name="Houbraken J."/>
            <person name="Oakley B."/>
            <person name="Pocsi I."/>
            <person name="Scazzocchio C."/>
            <person name="Seiboth B."/>
            <person name="vanKuyk P.A."/>
            <person name="Wortman J."/>
            <person name="Dyer P.S."/>
            <person name="Grigoriev I.V."/>
        </authorList>
    </citation>
    <scope>NUCLEOTIDE SEQUENCE [LARGE SCALE GENOMIC DNA]</scope>
    <source>
        <strain evidence="5">DTO 134E9</strain>
    </source>
</reference>
<gene>
    <name evidence="4" type="ORF">ASPWEDRAFT_174012</name>
</gene>
<protein>
    <submittedName>
        <fullName evidence="4">Uncharacterized protein</fullName>
    </submittedName>
</protein>
<feature type="repeat" description="ANK" evidence="3">
    <location>
        <begin position="223"/>
        <end position="255"/>
    </location>
</feature>
<keyword evidence="5" id="KW-1185">Reference proteome</keyword>
<dbReference type="InterPro" id="IPR036770">
    <property type="entry name" value="Ankyrin_rpt-contain_sf"/>
</dbReference>
<dbReference type="SUPFAM" id="SSF48403">
    <property type="entry name" value="Ankyrin repeat"/>
    <property type="match status" value="1"/>
</dbReference>
<sequence length="284" mass="31182">MAIWLIDKGADVTSRAKDSTCSTLDMAARRCSAAVVQRIVDAAKDQLKTDQPLANDMLLWTKEKHVLDPSPDFGFGRTALMEAAMEGKENIVNILLDHGANPVSLCLGISALTAARRLRWKTLERILHAYTDTGGDINSDKAVIPPGCRRSSRYDHPALLPLQHFARKGCVQGVKMLLEHNADPALIGGDREMIPLHHVLLLKRYKTRHDERSPSEHRVPAKRGATALHLAVSRRRAKVVAMLLDNGADVLATNDAGKILLGVAITRRHPAILDMMKKATPVES</sequence>
<accession>A0A1L9RI49</accession>
<name>A0A1L9RI49_ASPWE</name>
<feature type="repeat" description="ANK" evidence="3">
    <location>
        <begin position="75"/>
        <end position="101"/>
    </location>
</feature>
<evidence type="ECO:0000313" key="4">
    <source>
        <dbReference type="EMBL" id="OJJ34606.1"/>
    </source>
</evidence>
<dbReference type="Pfam" id="PF00023">
    <property type="entry name" value="Ank"/>
    <property type="match status" value="2"/>
</dbReference>
<dbReference type="PROSITE" id="PS50297">
    <property type="entry name" value="ANK_REP_REGION"/>
    <property type="match status" value="2"/>
</dbReference>
<dbReference type="PANTHER" id="PTHR24198">
    <property type="entry name" value="ANKYRIN REPEAT AND PROTEIN KINASE DOMAIN-CONTAINING PROTEIN"/>
    <property type="match status" value="1"/>
</dbReference>
<dbReference type="Gene3D" id="1.25.40.20">
    <property type="entry name" value="Ankyrin repeat-containing domain"/>
    <property type="match status" value="2"/>
</dbReference>
<keyword evidence="2 3" id="KW-0040">ANK repeat</keyword>
<dbReference type="VEuPathDB" id="FungiDB:ASPWEDRAFT_174012"/>
<dbReference type="SMART" id="SM00248">
    <property type="entry name" value="ANK"/>
    <property type="match status" value="4"/>
</dbReference>
<dbReference type="PROSITE" id="PS50088">
    <property type="entry name" value="ANK_REPEAT"/>
    <property type="match status" value="2"/>
</dbReference>
<evidence type="ECO:0000256" key="2">
    <source>
        <dbReference type="ARBA" id="ARBA00023043"/>
    </source>
</evidence>
<dbReference type="OrthoDB" id="366390at2759"/>